<sequence>MTAALSALARQASAALPFPPSRVPPSQLPPGALSRPVARSRTALQALLDRCATLDPDLPNGYTNHLPMALHALARLGADADRLEAFTHHYLRRQGLDWVEQGAPEPTSARVLPGWQRLRGQPEAYGPLREAMAQGLALHGTGPWVRGVLPALWPGLGAAALHGPIRVAHALQAGHAGELASALAFWASRWRPLPAVTAVAATDPLPWADWAVALQSAAGRLALEASSISRCLAEAGRSPLYRDLLASAPQTLPLGEALARWVPLALQGYALSGDFTVLHLVTGLRAVRVLLPWLPPQTDAGVLWRVGVAGWLAAPLHRASPRALPAPDTLPGWPALRAAACAQDNDHVIKLVQACQDHAAHGLADGGLCRQAAARALAPRSRPAASAGP</sequence>
<evidence type="ECO:0000313" key="1">
    <source>
        <dbReference type="EMBL" id="MCO5977723.1"/>
    </source>
</evidence>
<dbReference type="EMBL" id="JAMXMC010000007">
    <property type="protein sequence ID" value="MCO5977723.1"/>
    <property type="molecule type" value="Genomic_DNA"/>
</dbReference>
<name>A0ABT1BNK1_9BURK</name>
<accession>A0ABT1BNK1</accession>
<gene>
    <name evidence="1" type="ORF">M0L44_13525</name>
</gene>
<proteinExistence type="predicted"/>
<reference evidence="1 2" key="1">
    <citation type="submission" date="2022-06" db="EMBL/GenBank/DDBJ databases">
        <title>Ideonella sp. NS12-5 Genome sequencing and assembly.</title>
        <authorList>
            <person name="Jung Y."/>
        </authorList>
    </citation>
    <scope>NUCLEOTIDE SEQUENCE [LARGE SCALE GENOMIC DNA]</scope>
    <source>
        <strain evidence="1 2">NS12-5</strain>
    </source>
</reference>
<keyword evidence="2" id="KW-1185">Reference proteome</keyword>
<protein>
    <submittedName>
        <fullName evidence="1">Questin oxidase family protein</fullName>
    </submittedName>
</protein>
<comment type="caution">
    <text evidence="1">The sequence shown here is derived from an EMBL/GenBank/DDBJ whole genome shotgun (WGS) entry which is preliminary data.</text>
</comment>
<dbReference type="Proteomes" id="UP001204851">
    <property type="component" value="Unassembled WGS sequence"/>
</dbReference>
<evidence type="ECO:0000313" key="2">
    <source>
        <dbReference type="Proteomes" id="UP001204851"/>
    </source>
</evidence>
<organism evidence="1 2">
    <name type="scientific">Ideonella oryzae</name>
    <dbReference type="NCBI Taxonomy" id="2937441"/>
    <lineage>
        <taxon>Bacteria</taxon>
        <taxon>Pseudomonadati</taxon>
        <taxon>Pseudomonadota</taxon>
        <taxon>Betaproteobacteria</taxon>
        <taxon>Burkholderiales</taxon>
        <taxon>Sphaerotilaceae</taxon>
        <taxon>Ideonella</taxon>
    </lineage>
</organism>